<sequence>MVEKELEQSLVLLDICNAMQENFAELKMSIQELQLVLKRGDHATANLKIEPFFRSATNMQKHFKKYSSKATPEGLSLVRLLVEAREIAVSLLECTSYLMPNQIVTSNSSKWHLVSKWFQKRKLYVRRISYKH</sequence>
<dbReference type="Gramene" id="TraesCAD_scaffold_009478_01G000100.1">
    <property type="protein sequence ID" value="TraesCAD_scaffold_009478_01G000100.1"/>
    <property type="gene ID" value="TraesCAD_scaffold_009478_01G000100"/>
</dbReference>
<keyword evidence="2" id="KW-1185">Reference proteome</keyword>
<protein>
    <submittedName>
        <fullName evidence="1">Uncharacterized protein</fullName>
    </submittedName>
</protein>
<dbReference type="Gramene" id="TraesROB_scaffold_008101_01G001000.1">
    <property type="protein sequence ID" value="TraesROB_scaffold_008101_01G001000.1"/>
    <property type="gene ID" value="TraesROB_scaffold_008101_01G001000"/>
</dbReference>
<dbReference type="Gramene" id="TraesJAG4A03G02116020.1">
    <property type="protein sequence ID" value="TraesJAG4A03G02116020.1.CDS1"/>
    <property type="gene ID" value="TraesJAG4A03G02116020"/>
</dbReference>
<dbReference type="Gramene" id="TraesRN4A0100570900.1">
    <property type="protein sequence ID" value="TraesRN4A0100570900.1"/>
    <property type="gene ID" value="TraesRN4A0100570900"/>
</dbReference>
<dbReference type="PANTHER" id="PTHR33070:SF120">
    <property type="entry name" value="EXPRESSED PROTEIN"/>
    <property type="match status" value="1"/>
</dbReference>
<dbReference type="Gramene" id="TraesCS4A03G0558900.1">
    <property type="protein sequence ID" value="TraesCS4A03G0558900.1.CDS1"/>
    <property type="gene ID" value="TraesCS4A03G0558900"/>
</dbReference>
<dbReference type="GO" id="GO:0048367">
    <property type="term" value="P:shoot system development"/>
    <property type="evidence" value="ECO:0007669"/>
    <property type="project" value="InterPro"/>
</dbReference>
<dbReference type="Gramene" id="TraesPARA_EIv1.0_1253960.1">
    <property type="protein sequence ID" value="TraesPARA_EIv1.0_1253960.1.CDS1"/>
    <property type="gene ID" value="TraesPARA_EIv1.0_1253960"/>
</dbReference>
<dbReference type="Gramene" id="TraesJUL4A03G02134080.1">
    <property type="protein sequence ID" value="TraesJUL4A03G02134080.1.CDS1"/>
    <property type="gene ID" value="TraesJUL4A03G02134080"/>
</dbReference>
<dbReference type="Gramene" id="TraesWEE_scaffold_004602_01G000100.1">
    <property type="protein sequence ID" value="TraesWEE_scaffold_004602_01G000100.1"/>
    <property type="gene ID" value="TraesWEE_scaffold_004602_01G000100"/>
</dbReference>
<dbReference type="AlphaFoldDB" id="A0A3B6HUT8"/>
<dbReference type="GO" id="GO:0048364">
    <property type="term" value="P:root development"/>
    <property type="evidence" value="ECO:0007669"/>
    <property type="project" value="InterPro"/>
</dbReference>
<dbReference type="Gramene" id="TraesCLE_scaffold_004281_01G000900.1">
    <property type="protein sequence ID" value="TraesCLE_scaffold_004281_01G000900.1"/>
    <property type="gene ID" value="TraesCLE_scaffold_004281_01G000900"/>
</dbReference>
<reference evidence="1" key="1">
    <citation type="submission" date="2018-08" db="EMBL/GenBank/DDBJ databases">
        <authorList>
            <person name="Rossello M."/>
        </authorList>
    </citation>
    <scope>NUCLEOTIDE SEQUENCE [LARGE SCALE GENOMIC DNA]</scope>
    <source>
        <strain evidence="1">cv. Chinese Spring</strain>
    </source>
</reference>
<dbReference type="Gramene" id="TraesSYM4A03G02142370.1">
    <property type="protein sequence ID" value="TraesSYM4A03G02142370.1.CDS1"/>
    <property type="gene ID" value="TraesSYM4A03G02142370"/>
</dbReference>
<dbReference type="Gramene" id="TraesLDM4A03G02113650.1">
    <property type="protein sequence ID" value="TraesLDM4A03G02113650.1.CDS1"/>
    <property type="gene ID" value="TraesLDM4A03G02113650"/>
</dbReference>
<evidence type="ECO:0000313" key="2">
    <source>
        <dbReference type="Proteomes" id="UP000019116"/>
    </source>
</evidence>
<dbReference type="Pfam" id="PF03087">
    <property type="entry name" value="BPS1"/>
    <property type="match status" value="1"/>
</dbReference>
<dbReference type="Gramene" id="TraesSTA4A03G02111490.1">
    <property type="protein sequence ID" value="TraesSTA4A03G02111490.1.CDS1"/>
    <property type="gene ID" value="TraesSTA4A03G02111490"/>
</dbReference>
<dbReference type="Gramene" id="TraesMAC4A03G02114310.1">
    <property type="protein sequence ID" value="TraesMAC4A03G02114310.1.CDS1"/>
    <property type="gene ID" value="TraesMAC4A03G02114310"/>
</dbReference>
<reference evidence="1" key="2">
    <citation type="submission" date="2018-10" db="UniProtKB">
        <authorList>
            <consortium name="EnsemblPlants"/>
        </authorList>
    </citation>
    <scope>IDENTIFICATION</scope>
</reference>
<dbReference type="Gramene" id="TraesNOR4A03G02136820.1">
    <property type="protein sequence ID" value="TraesNOR4A03G02136820.1.CDS1"/>
    <property type="gene ID" value="TraesNOR4A03G02136820"/>
</dbReference>
<evidence type="ECO:0000313" key="1">
    <source>
        <dbReference type="EnsemblPlants" id="TraesCS4A02G210900.1.cds1"/>
    </source>
</evidence>
<dbReference type="Gramene" id="TraesCS4A02G210900.1">
    <property type="protein sequence ID" value="TraesCS4A02G210900.1.cds1"/>
    <property type="gene ID" value="TraesCS4A02G210900"/>
</dbReference>
<dbReference type="SMR" id="A0A3B6HUT8"/>
<proteinExistence type="predicted"/>
<dbReference type="Proteomes" id="UP000019116">
    <property type="component" value="Chromosome 4A"/>
</dbReference>
<dbReference type="InterPro" id="IPR004320">
    <property type="entry name" value="BPS1_pln"/>
</dbReference>
<dbReference type="OrthoDB" id="1701699at2759"/>
<organism evidence="1">
    <name type="scientific">Triticum aestivum</name>
    <name type="common">Wheat</name>
    <dbReference type="NCBI Taxonomy" id="4565"/>
    <lineage>
        <taxon>Eukaryota</taxon>
        <taxon>Viridiplantae</taxon>
        <taxon>Streptophyta</taxon>
        <taxon>Embryophyta</taxon>
        <taxon>Tracheophyta</taxon>
        <taxon>Spermatophyta</taxon>
        <taxon>Magnoliopsida</taxon>
        <taxon>Liliopsida</taxon>
        <taxon>Poales</taxon>
        <taxon>Poaceae</taxon>
        <taxon>BOP clade</taxon>
        <taxon>Pooideae</taxon>
        <taxon>Triticodae</taxon>
        <taxon>Triticeae</taxon>
        <taxon>Triticinae</taxon>
        <taxon>Triticum</taxon>
    </lineage>
</organism>
<dbReference type="PANTHER" id="PTHR33070">
    <property type="entry name" value="OS06G0725500 PROTEIN"/>
    <property type="match status" value="1"/>
</dbReference>
<dbReference type="Gramene" id="TraesARI4A03G02152290.1">
    <property type="protein sequence ID" value="TraesARI4A03G02152290.1.CDS1"/>
    <property type="gene ID" value="TraesARI4A03G02152290"/>
</dbReference>
<accession>A0A3B6HUT8</accession>
<dbReference type="Gramene" id="TraesLAC4A03G02068720.1">
    <property type="protein sequence ID" value="TraesLAC4A03G02068720.1.CDS1"/>
    <property type="gene ID" value="TraesLAC4A03G02068720"/>
</dbReference>
<name>A0A3B6HUT8_WHEAT</name>
<dbReference type="EnsemblPlants" id="TraesCS4A02G210900.1">
    <property type="protein sequence ID" value="TraesCS4A02G210900.1.cds1"/>
    <property type="gene ID" value="TraesCS4A02G210900"/>
</dbReference>